<evidence type="ECO:0000313" key="7">
    <source>
        <dbReference type="EMBL" id="KDQ49397.1"/>
    </source>
</evidence>
<feature type="domain" description="2OGFeDO JBP1/TET oxygenase" evidence="6">
    <location>
        <begin position="14"/>
        <end position="144"/>
    </location>
</feature>
<dbReference type="HOGENOM" id="CLU_039070_2_0_1"/>
<evidence type="ECO:0000256" key="5">
    <source>
        <dbReference type="ARBA" id="ARBA00023004"/>
    </source>
</evidence>
<keyword evidence="3" id="KW-0223">Dioxygenase</keyword>
<evidence type="ECO:0000259" key="6">
    <source>
        <dbReference type="Pfam" id="PF12851"/>
    </source>
</evidence>
<evidence type="ECO:0000313" key="8">
    <source>
        <dbReference type="Proteomes" id="UP000027265"/>
    </source>
</evidence>
<sequence length="173" mass="19438">MQGAALASGVAKWLQETLETTAIINAIVRVIHPGLFRYGLLRQNRLREENNHKVPAESWLSIYTRMAVIANRETLVHRDSHCWVGWYDLLASVGPYMEAEMELPTVGIKATYPPGTLSTLSGHVLSHRVSPTEGEQVCYAYFMRHKVPHRLGVSMSEGLFMMVDHYINSDVSG</sequence>
<protein>
    <recommendedName>
        <fullName evidence="6">2OGFeDO JBP1/TET oxygenase domain-containing protein</fullName>
    </recommendedName>
</protein>
<dbReference type="AlphaFoldDB" id="A0A067PEG6"/>
<comment type="cofactor">
    <cofactor evidence="1">
        <name>Fe(2+)</name>
        <dbReference type="ChEBI" id="CHEBI:29033"/>
    </cofactor>
</comment>
<accession>A0A067PEG6</accession>
<dbReference type="Gene3D" id="3.60.130.30">
    <property type="match status" value="1"/>
</dbReference>
<dbReference type="InParanoid" id="A0A067PEG6"/>
<dbReference type="STRING" id="933084.A0A067PEG6"/>
<keyword evidence="8" id="KW-1185">Reference proteome</keyword>
<organism evidence="7 8">
    <name type="scientific">Jaapia argillacea MUCL 33604</name>
    <dbReference type="NCBI Taxonomy" id="933084"/>
    <lineage>
        <taxon>Eukaryota</taxon>
        <taxon>Fungi</taxon>
        <taxon>Dikarya</taxon>
        <taxon>Basidiomycota</taxon>
        <taxon>Agaricomycotina</taxon>
        <taxon>Agaricomycetes</taxon>
        <taxon>Agaricomycetidae</taxon>
        <taxon>Jaapiales</taxon>
        <taxon>Jaapiaceae</taxon>
        <taxon>Jaapia</taxon>
    </lineage>
</organism>
<dbReference type="Pfam" id="PF12851">
    <property type="entry name" value="Tet_JBP"/>
    <property type="match status" value="1"/>
</dbReference>
<dbReference type="OrthoDB" id="3200752at2759"/>
<evidence type="ECO:0000256" key="4">
    <source>
        <dbReference type="ARBA" id="ARBA00023002"/>
    </source>
</evidence>
<evidence type="ECO:0000256" key="1">
    <source>
        <dbReference type="ARBA" id="ARBA00001954"/>
    </source>
</evidence>
<evidence type="ECO:0000256" key="3">
    <source>
        <dbReference type="ARBA" id="ARBA00022964"/>
    </source>
</evidence>
<proteinExistence type="predicted"/>
<dbReference type="GO" id="GO:0051213">
    <property type="term" value="F:dioxygenase activity"/>
    <property type="evidence" value="ECO:0007669"/>
    <property type="project" value="UniProtKB-KW"/>
</dbReference>
<gene>
    <name evidence="7" type="ORF">JAAARDRAFT_143487</name>
</gene>
<keyword evidence="2" id="KW-0479">Metal-binding</keyword>
<dbReference type="EMBL" id="KL197786">
    <property type="protein sequence ID" value="KDQ49397.1"/>
    <property type="molecule type" value="Genomic_DNA"/>
</dbReference>
<dbReference type="InterPro" id="IPR024779">
    <property type="entry name" value="2OGFeDO_JBP1/TET_oxygenase_dom"/>
</dbReference>
<reference evidence="8" key="1">
    <citation type="journal article" date="2014" name="Proc. Natl. Acad. Sci. U.S.A.">
        <title>Extensive sampling of basidiomycete genomes demonstrates inadequacy of the white-rot/brown-rot paradigm for wood decay fungi.</title>
        <authorList>
            <person name="Riley R."/>
            <person name="Salamov A.A."/>
            <person name="Brown D.W."/>
            <person name="Nagy L.G."/>
            <person name="Floudas D."/>
            <person name="Held B.W."/>
            <person name="Levasseur A."/>
            <person name="Lombard V."/>
            <person name="Morin E."/>
            <person name="Otillar R."/>
            <person name="Lindquist E.A."/>
            <person name="Sun H."/>
            <person name="LaButti K.M."/>
            <person name="Schmutz J."/>
            <person name="Jabbour D."/>
            <person name="Luo H."/>
            <person name="Baker S.E."/>
            <person name="Pisabarro A.G."/>
            <person name="Walton J.D."/>
            <person name="Blanchette R.A."/>
            <person name="Henrissat B."/>
            <person name="Martin F."/>
            <person name="Cullen D."/>
            <person name="Hibbett D.S."/>
            <person name="Grigoriev I.V."/>
        </authorList>
    </citation>
    <scope>NUCLEOTIDE SEQUENCE [LARGE SCALE GENOMIC DNA]</scope>
    <source>
        <strain evidence="8">MUCL 33604</strain>
    </source>
</reference>
<keyword evidence="5" id="KW-0408">Iron</keyword>
<name>A0A067PEG6_9AGAM</name>
<keyword evidence="4" id="KW-0560">Oxidoreductase</keyword>
<evidence type="ECO:0000256" key="2">
    <source>
        <dbReference type="ARBA" id="ARBA00022723"/>
    </source>
</evidence>
<dbReference type="GO" id="GO:0046872">
    <property type="term" value="F:metal ion binding"/>
    <property type="evidence" value="ECO:0007669"/>
    <property type="project" value="UniProtKB-KW"/>
</dbReference>
<dbReference type="Proteomes" id="UP000027265">
    <property type="component" value="Unassembled WGS sequence"/>
</dbReference>